<keyword evidence="3" id="KW-1185">Reference proteome</keyword>
<dbReference type="RefSeq" id="WP_147081923.1">
    <property type="nucleotide sequence ID" value="NZ_BJZT01000044.1"/>
</dbReference>
<keyword evidence="1" id="KW-0732">Signal</keyword>
<dbReference type="EMBL" id="BJZT01000044">
    <property type="protein sequence ID" value="GEP01527.1"/>
    <property type="molecule type" value="Genomic_DNA"/>
</dbReference>
<proteinExistence type="predicted"/>
<gene>
    <name evidence="2" type="ORF">MHA02_39140</name>
</gene>
<evidence type="ECO:0000256" key="1">
    <source>
        <dbReference type="SAM" id="SignalP"/>
    </source>
</evidence>
<feature type="chain" id="PRO_5021716062" evidence="1">
    <location>
        <begin position="29"/>
        <end position="130"/>
    </location>
</feature>
<name>A0A512IUZ8_9HYPH</name>
<dbReference type="AlphaFoldDB" id="A0A512IUZ8"/>
<reference evidence="2 3" key="1">
    <citation type="submission" date="2019-07" db="EMBL/GenBank/DDBJ databases">
        <title>Whole genome shotgun sequence of Methylobacterium haplocladii NBRC 107714.</title>
        <authorList>
            <person name="Hosoyama A."/>
            <person name="Uohara A."/>
            <person name="Ohji S."/>
            <person name="Ichikawa N."/>
        </authorList>
    </citation>
    <scope>NUCLEOTIDE SEQUENCE [LARGE SCALE GENOMIC DNA]</scope>
    <source>
        <strain evidence="2 3">NBRC 107714</strain>
    </source>
</reference>
<accession>A0A512IUZ8</accession>
<sequence length="130" mass="13202">MTFWLALRRLLPLLAVVSLALSPVAASAAAPGMRTLVSMPGHMMAMPDGEASGAAAAMDEMPCCPPDDPAAPDCSKNCPLLALCFAKVATGLPTGFGLPARIGVVTGPTWSVAADFDSLAQAPSPEPPRS</sequence>
<feature type="signal peptide" evidence="1">
    <location>
        <begin position="1"/>
        <end position="28"/>
    </location>
</feature>
<protein>
    <submittedName>
        <fullName evidence="2">Uncharacterized protein</fullName>
    </submittedName>
</protein>
<organism evidence="2 3">
    <name type="scientific">Methylobacterium haplocladii</name>
    <dbReference type="NCBI Taxonomy" id="1176176"/>
    <lineage>
        <taxon>Bacteria</taxon>
        <taxon>Pseudomonadati</taxon>
        <taxon>Pseudomonadota</taxon>
        <taxon>Alphaproteobacteria</taxon>
        <taxon>Hyphomicrobiales</taxon>
        <taxon>Methylobacteriaceae</taxon>
        <taxon>Methylobacterium</taxon>
    </lineage>
</organism>
<dbReference type="Proteomes" id="UP000321258">
    <property type="component" value="Unassembled WGS sequence"/>
</dbReference>
<comment type="caution">
    <text evidence="2">The sequence shown here is derived from an EMBL/GenBank/DDBJ whole genome shotgun (WGS) entry which is preliminary data.</text>
</comment>
<dbReference type="OrthoDB" id="8403094at2"/>
<evidence type="ECO:0000313" key="2">
    <source>
        <dbReference type="EMBL" id="GEP01527.1"/>
    </source>
</evidence>
<evidence type="ECO:0000313" key="3">
    <source>
        <dbReference type="Proteomes" id="UP000321258"/>
    </source>
</evidence>